<dbReference type="CDD" id="cd00165">
    <property type="entry name" value="S4"/>
    <property type="match status" value="1"/>
</dbReference>
<dbReference type="Gene3D" id="3.10.290.10">
    <property type="entry name" value="RNA-binding S4 domain"/>
    <property type="match status" value="1"/>
</dbReference>
<dbReference type="InterPro" id="IPR002942">
    <property type="entry name" value="S4_RNA-bd"/>
</dbReference>
<evidence type="ECO:0000256" key="1">
    <source>
        <dbReference type="PROSITE-ProRule" id="PRU00182"/>
    </source>
</evidence>
<keyword evidence="5" id="KW-1185">Reference proteome</keyword>
<dbReference type="SMART" id="SM00363">
    <property type="entry name" value="S4"/>
    <property type="match status" value="1"/>
</dbReference>
<name>A0ABS4ALQ8_9PROT</name>
<dbReference type="RefSeq" id="WP_209381426.1">
    <property type="nucleotide sequence ID" value="NZ_JAGIZB010000027.1"/>
</dbReference>
<keyword evidence="1" id="KW-0694">RNA-binding</keyword>
<organism evidence="4 5">
    <name type="scientific">Pararoseomonas baculiformis</name>
    <dbReference type="NCBI Taxonomy" id="2820812"/>
    <lineage>
        <taxon>Bacteria</taxon>
        <taxon>Pseudomonadati</taxon>
        <taxon>Pseudomonadota</taxon>
        <taxon>Alphaproteobacteria</taxon>
        <taxon>Acetobacterales</taxon>
        <taxon>Acetobacteraceae</taxon>
        <taxon>Pararoseomonas</taxon>
    </lineage>
</organism>
<evidence type="ECO:0000256" key="2">
    <source>
        <dbReference type="SAM" id="MobiDB-lite"/>
    </source>
</evidence>
<evidence type="ECO:0000259" key="3">
    <source>
        <dbReference type="SMART" id="SM00363"/>
    </source>
</evidence>
<dbReference type="InterPro" id="IPR036986">
    <property type="entry name" value="S4_RNA-bd_sf"/>
</dbReference>
<gene>
    <name evidence="4" type="ORF">J8J14_20485</name>
</gene>
<proteinExistence type="predicted"/>
<sequence length="102" mass="11236">MAEAEDRDWQRLDKWLWCARLSKTRSACAALVERGAVRLNRQPVDKPHARLRPGDILTLAVGGPERGVVKVWRVLALAGRRGPPAEARSLYEDLEGPSAGPA</sequence>
<dbReference type="Proteomes" id="UP000681594">
    <property type="component" value="Unassembled WGS sequence"/>
</dbReference>
<reference evidence="4 5" key="1">
    <citation type="submission" date="2021-03" db="EMBL/GenBank/DDBJ databases">
        <authorList>
            <person name="So Y."/>
        </authorList>
    </citation>
    <scope>NUCLEOTIDE SEQUENCE [LARGE SCALE GENOMIC DNA]</scope>
    <source>
        <strain evidence="4 5">SSH11</strain>
    </source>
</reference>
<protein>
    <submittedName>
        <fullName evidence="4">RNA-binding S4 domain-containing protein</fullName>
    </submittedName>
</protein>
<accession>A0ABS4ALQ8</accession>
<evidence type="ECO:0000313" key="4">
    <source>
        <dbReference type="EMBL" id="MBP0447159.1"/>
    </source>
</evidence>
<feature type="region of interest" description="Disordered" evidence="2">
    <location>
        <begin position="82"/>
        <end position="102"/>
    </location>
</feature>
<evidence type="ECO:0000313" key="5">
    <source>
        <dbReference type="Proteomes" id="UP000681594"/>
    </source>
</evidence>
<dbReference type="PROSITE" id="PS50889">
    <property type="entry name" value="S4"/>
    <property type="match status" value="1"/>
</dbReference>
<dbReference type="SUPFAM" id="SSF55174">
    <property type="entry name" value="Alpha-L RNA-binding motif"/>
    <property type="match status" value="1"/>
</dbReference>
<dbReference type="Pfam" id="PF01479">
    <property type="entry name" value="S4"/>
    <property type="match status" value="1"/>
</dbReference>
<comment type="caution">
    <text evidence="4">The sequence shown here is derived from an EMBL/GenBank/DDBJ whole genome shotgun (WGS) entry which is preliminary data.</text>
</comment>
<dbReference type="EMBL" id="JAGIZB010000027">
    <property type="protein sequence ID" value="MBP0447159.1"/>
    <property type="molecule type" value="Genomic_DNA"/>
</dbReference>
<feature type="domain" description="RNA-binding S4" evidence="3">
    <location>
        <begin position="10"/>
        <end position="73"/>
    </location>
</feature>